<dbReference type="RefSeq" id="WP_244076937.1">
    <property type="nucleotide sequence ID" value="NZ_AP025581.1"/>
</dbReference>
<dbReference type="FunFam" id="3.20.20.80:FF:000050">
    <property type="entry name" value="Beta-mannosidase B"/>
    <property type="match status" value="1"/>
</dbReference>
<dbReference type="InterPro" id="IPR041447">
    <property type="entry name" value="Mannosidase_ig"/>
</dbReference>
<dbReference type="Gene3D" id="2.60.40.10">
    <property type="entry name" value="Immunoglobulins"/>
    <property type="match status" value="3"/>
</dbReference>
<evidence type="ECO:0000256" key="9">
    <source>
        <dbReference type="ARBA" id="ARBA00023295"/>
    </source>
</evidence>
<evidence type="ECO:0000256" key="4">
    <source>
        <dbReference type="ARBA" id="ARBA00011738"/>
    </source>
</evidence>
<dbReference type="EC" id="3.2.1.25" evidence="5"/>
<keyword evidence="6" id="KW-0964">Secreted</keyword>
<feature type="chain" id="PRO_5041322979" description="Beta-mannosidase B" evidence="13">
    <location>
        <begin position="22"/>
        <end position="864"/>
    </location>
</feature>
<comment type="catalytic activity">
    <reaction evidence="1">
        <text>Hydrolysis of terminal, non-reducing beta-D-mannose residues in beta-D-mannosides.</text>
        <dbReference type="EC" id="3.2.1.25"/>
    </reaction>
</comment>
<gene>
    <name evidence="18" type="ORF">CE91St16_29150</name>
</gene>
<accession>A0AA37NSC9</accession>
<feature type="domain" description="Mannosidase Ig/CBM-like" evidence="16">
    <location>
        <begin position="689"/>
        <end position="776"/>
    </location>
</feature>
<comment type="subunit">
    <text evidence="4">Homodimer.</text>
</comment>
<dbReference type="Proteomes" id="UP001055105">
    <property type="component" value="Unassembled WGS sequence"/>
</dbReference>
<keyword evidence="13" id="KW-0732">Signal</keyword>
<feature type="domain" description="Glycoside hydrolase family 2 immunoglobulin-like beta-sandwich" evidence="14">
    <location>
        <begin position="217"/>
        <end position="321"/>
    </location>
</feature>
<feature type="signal peptide" evidence="13">
    <location>
        <begin position="1"/>
        <end position="21"/>
    </location>
</feature>
<protein>
    <recommendedName>
        <fullName evidence="11">Beta-mannosidase B</fullName>
        <ecNumber evidence="5">3.2.1.25</ecNumber>
    </recommendedName>
    <alternativeName>
        <fullName evidence="12">Mannanase B</fullName>
    </alternativeName>
</protein>
<evidence type="ECO:0000256" key="5">
    <source>
        <dbReference type="ARBA" id="ARBA00012754"/>
    </source>
</evidence>
<dbReference type="SUPFAM" id="SSF49785">
    <property type="entry name" value="Galactose-binding domain-like"/>
    <property type="match status" value="1"/>
</dbReference>
<evidence type="ECO:0000256" key="13">
    <source>
        <dbReference type="SAM" id="SignalP"/>
    </source>
</evidence>
<feature type="domain" description="Beta-mannosidase-like galactose-binding" evidence="17">
    <location>
        <begin position="31"/>
        <end position="207"/>
    </location>
</feature>
<dbReference type="InterPro" id="IPR041625">
    <property type="entry name" value="Beta-mannosidase_Ig"/>
</dbReference>
<dbReference type="GO" id="GO:0005975">
    <property type="term" value="P:carbohydrate metabolic process"/>
    <property type="evidence" value="ECO:0007669"/>
    <property type="project" value="InterPro"/>
</dbReference>
<evidence type="ECO:0000256" key="2">
    <source>
        <dbReference type="ARBA" id="ARBA00004613"/>
    </source>
</evidence>
<dbReference type="InterPro" id="IPR036156">
    <property type="entry name" value="Beta-gal/glucu_dom_sf"/>
</dbReference>
<dbReference type="PANTHER" id="PTHR43730">
    <property type="entry name" value="BETA-MANNOSIDASE"/>
    <property type="match status" value="1"/>
</dbReference>
<evidence type="ECO:0000256" key="12">
    <source>
        <dbReference type="ARBA" id="ARBA00041614"/>
    </source>
</evidence>
<evidence type="ECO:0000256" key="11">
    <source>
        <dbReference type="ARBA" id="ARBA00041069"/>
    </source>
</evidence>
<comment type="caution">
    <text evidence="18">The sequence shown here is derived from an EMBL/GenBank/DDBJ whole genome shotgun (WGS) entry which is preliminary data.</text>
</comment>
<reference evidence="18" key="1">
    <citation type="submission" date="2022-01" db="EMBL/GenBank/DDBJ databases">
        <title>Novel bile acid biosynthetic pathways are enriched in the microbiome of centenarians.</title>
        <authorList>
            <person name="Sato Y."/>
            <person name="Atarashi K."/>
            <person name="Plichta R.D."/>
            <person name="Arai Y."/>
            <person name="Sasajima S."/>
            <person name="Kearney M.S."/>
            <person name="Suda W."/>
            <person name="Takeshita K."/>
            <person name="Sasaki T."/>
            <person name="Okamoto S."/>
            <person name="Skelly N.A."/>
            <person name="Okamura Y."/>
            <person name="Vlamakis H."/>
            <person name="Li Y."/>
            <person name="Tanoue T."/>
            <person name="Takei H."/>
            <person name="Nittono H."/>
            <person name="Narushima S."/>
            <person name="Irie J."/>
            <person name="Itoh H."/>
            <person name="Moriya K."/>
            <person name="Sugiura Y."/>
            <person name="Suematsu M."/>
            <person name="Moritoki N."/>
            <person name="Shibata S."/>
            <person name="Littman R.D."/>
            <person name="Fischbach A.M."/>
            <person name="Uwamino Y."/>
            <person name="Inoue T."/>
            <person name="Honda A."/>
            <person name="Hattori M."/>
            <person name="Murai T."/>
            <person name="Xavier J.R."/>
            <person name="Hirose N."/>
            <person name="Honda K."/>
        </authorList>
    </citation>
    <scope>NUCLEOTIDE SEQUENCE</scope>
    <source>
        <strain evidence="18">CE91-St16</strain>
    </source>
</reference>
<evidence type="ECO:0000256" key="7">
    <source>
        <dbReference type="ARBA" id="ARBA00022801"/>
    </source>
</evidence>
<dbReference type="SUPFAM" id="SSF49303">
    <property type="entry name" value="beta-Galactosidase/glucuronidase domain"/>
    <property type="match status" value="3"/>
</dbReference>
<sequence length="864" mass="97588">MKRLLLILWLLTAAAGSRISAAGRTELNQGWKFRQYGLGEWLPAAVPGTVHTDLLANGQIPDPFYGSSQSDLQWIDKTDWEYCCTFDAPELASYDNVRLVFEGVDCYADIRLNGELLHRTGNMFRTWKSDVKGLLKSRNNRLHVVFHSPVMQGLKNMAAYGSRLTANNDLGALGGLGPNKVSVFTRKSGYQYGWDLAPRYVTSGLWRPVALEAWNEARVEDFHVRTRSTGPRKAQMSASAALRTDAAGCYRIRILLNGKSILTADKTLDAGTHSIEEPFEIPSPRLWYPNGMGEPYLYDVELVLEKEGRELDRTAVRCGVRTVSLRCRDDADGRGRGFGFEINGIPVFCKGSNYVPADAFLPRISREKTEFLVRSAAQANMNMLRVWGGGTYESDDFYEMCDRYGIMVWQDFVFACNMYPGSAQIYADIRAEAEDNVRRLRNHPSLVLWCGNNEIDVAWKPHDKRNSRFRKFYTEEEAEQFDRVNETIFRNILPGVVDSLCGGTVPYWHSSPSPGWGLDTADRWRYGDVHNWDVWHKGDPISAYNTQIARFTSEYGLQSYPEHSSVERFIPEGERRLASPSMTSHQGDRKKGDARMLEYVDRSYLRDGDFARTLYLSQLMQAEGMKTAMEAHRRNMPYCMGSLIWQLNDVWPCASWSGIDYYGRWKAMHYFVRKACEPVVVSPYIQGDTLDIFVVSDLRKPLRGVMKLTLTDFSGNELKSSSHPVTVGAAASQRALRYGVRDYLDGADPGNAVLVCEFRSDKTAYRALQYFETMKNAALPAAAVRIRAEKPDAATCRITVSSDKLAKNLTLHYKGTAGIFSDNYFDLLPGESRSVTLTAPEDAAEILRHIECMALNPETTIIKL</sequence>
<evidence type="ECO:0000313" key="18">
    <source>
        <dbReference type="EMBL" id="GKI20007.1"/>
    </source>
</evidence>
<evidence type="ECO:0000256" key="1">
    <source>
        <dbReference type="ARBA" id="ARBA00000829"/>
    </source>
</evidence>
<dbReference type="Pfam" id="PF17786">
    <property type="entry name" value="Mannosidase_ig"/>
    <property type="match status" value="1"/>
</dbReference>
<evidence type="ECO:0000256" key="10">
    <source>
        <dbReference type="ARBA" id="ARBA00038429"/>
    </source>
</evidence>
<dbReference type="EMBL" id="BQOL01000002">
    <property type="protein sequence ID" value="GKI20007.1"/>
    <property type="molecule type" value="Genomic_DNA"/>
</dbReference>
<dbReference type="InterPro" id="IPR050887">
    <property type="entry name" value="Beta-mannosidase_GH2"/>
</dbReference>
<comment type="pathway">
    <text evidence="3">Glycan metabolism; N-glycan degradation.</text>
</comment>
<evidence type="ECO:0000256" key="8">
    <source>
        <dbReference type="ARBA" id="ARBA00023180"/>
    </source>
</evidence>
<evidence type="ECO:0000259" key="16">
    <source>
        <dbReference type="Pfam" id="PF17786"/>
    </source>
</evidence>
<dbReference type="Pfam" id="PF00703">
    <property type="entry name" value="Glyco_hydro_2"/>
    <property type="match status" value="1"/>
</dbReference>
<organism evidence="18 19">
    <name type="scientific">Alistipes finegoldii</name>
    <dbReference type="NCBI Taxonomy" id="214856"/>
    <lineage>
        <taxon>Bacteria</taxon>
        <taxon>Pseudomonadati</taxon>
        <taxon>Bacteroidota</taxon>
        <taxon>Bacteroidia</taxon>
        <taxon>Bacteroidales</taxon>
        <taxon>Rikenellaceae</taxon>
        <taxon>Alistipes</taxon>
    </lineage>
</organism>
<dbReference type="PANTHER" id="PTHR43730:SF1">
    <property type="entry name" value="BETA-MANNOSIDASE"/>
    <property type="match status" value="1"/>
</dbReference>
<name>A0AA37NSC9_9BACT</name>
<dbReference type="InterPro" id="IPR013783">
    <property type="entry name" value="Ig-like_fold"/>
</dbReference>
<evidence type="ECO:0000256" key="3">
    <source>
        <dbReference type="ARBA" id="ARBA00004740"/>
    </source>
</evidence>
<comment type="similarity">
    <text evidence="10">Belongs to the glycosyl hydrolase 2 family. Beta-mannosidase B subfamily.</text>
</comment>
<evidence type="ECO:0000313" key="19">
    <source>
        <dbReference type="Proteomes" id="UP001055105"/>
    </source>
</evidence>
<dbReference type="Gene3D" id="2.60.120.260">
    <property type="entry name" value="Galactose-binding domain-like"/>
    <property type="match status" value="1"/>
</dbReference>
<feature type="domain" description="Beta-mannosidase Ig-fold" evidence="15">
    <location>
        <begin position="792"/>
        <end position="850"/>
    </location>
</feature>
<keyword evidence="7" id="KW-0378">Hydrolase</keyword>
<proteinExistence type="inferred from homology"/>
<dbReference type="GO" id="GO:0005576">
    <property type="term" value="C:extracellular region"/>
    <property type="evidence" value="ECO:0007669"/>
    <property type="project" value="UniProtKB-SubCell"/>
</dbReference>
<dbReference type="InterPro" id="IPR006102">
    <property type="entry name" value="Ig-like_GH2"/>
</dbReference>
<evidence type="ECO:0000259" key="17">
    <source>
        <dbReference type="Pfam" id="PF22666"/>
    </source>
</evidence>
<dbReference type="InterPro" id="IPR054593">
    <property type="entry name" value="Beta-mannosidase-like_N2"/>
</dbReference>
<keyword evidence="8" id="KW-0325">Glycoprotein</keyword>
<dbReference type="GO" id="GO:0004567">
    <property type="term" value="F:beta-mannosidase activity"/>
    <property type="evidence" value="ECO:0007669"/>
    <property type="project" value="UniProtKB-EC"/>
</dbReference>
<dbReference type="InterPro" id="IPR017853">
    <property type="entry name" value="GH"/>
</dbReference>
<evidence type="ECO:0000256" key="6">
    <source>
        <dbReference type="ARBA" id="ARBA00022525"/>
    </source>
</evidence>
<dbReference type="Pfam" id="PF17753">
    <property type="entry name" value="Ig_mannosidase"/>
    <property type="match status" value="1"/>
</dbReference>
<keyword evidence="9" id="KW-0326">Glycosidase</keyword>
<dbReference type="Gene3D" id="3.20.20.80">
    <property type="entry name" value="Glycosidases"/>
    <property type="match status" value="1"/>
</dbReference>
<dbReference type="GO" id="GO:0006516">
    <property type="term" value="P:glycoprotein catabolic process"/>
    <property type="evidence" value="ECO:0007669"/>
    <property type="project" value="TreeGrafter"/>
</dbReference>
<dbReference type="AlphaFoldDB" id="A0AA37NSC9"/>
<evidence type="ECO:0000259" key="14">
    <source>
        <dbReference type="Pfam" id="PF00703"/>
    </source>
</evidence>
<dbReference type="InterPro" id="IPR008979">
    <property type="entry name" value="Galactose-bd-like_sf"/>
</dbReference>
<dbReference type="Pfam" id="PF22666">
    <property type="entry name" value="Glyco_hydro_2_N2"/>
    <property type="match status" value="1"/>
</dbReference>
<comment type="subcellular location">
    <subcellularLocation>
        <location evidence="2">Secreted</location>
    </subcellularLocation>
</comment>
<dbReference type="SUPFAM" id="SSF51445">
    <property type="entry name" value="(Trans)glycosidases"/>
    <property type="match status" value="1"/>
</dbReference>
<evidence type="ECO:0000259" key="15">
    <source>
        <dbReference type="Pfam" id="PF17753"/>
    </source>
</evidence>